<dbReference type="EMBL" id="VMHM01000003">
    <property type="protein sequence ID" value="TSK04800.1"/>
    <property type="molecule type" value="Genomic_DNA"/>
</dbReference>
<comment type="caution">
    <text evidence="2">The sequence shown here is derived from an EMBL/GenBank/DDBJ whole genome shotgun (WGS) entry which is preliminary data.</text>
</comment>
<evidence type="ECO:0000313" key="2">
    <source>
        <dbReference type="EMBL" id="TSK04800.1"/>
    </source>
</evidence>
<dbReference type="Proteomes" id="UP000319483">
    <property type="component" value="Unassembled WGS sequence"/>
</dbReference>
<reference evidence="2 3" key="1">
    <citation type="submission" date="2019-07" db="EMBL/GenBank/DDBJ databases">
        <title>Gilliamella genomes.</title>
        <authorList>
            <person name="Zheng H."/>
        </authorList>
    </citation>
    <scope>NUCLEOTIDE SEQUENCE [LARGE SCALE GENOMIC DNA]</scope>
    <source>
        <strain evidence="2 3">W8127</strain>
    </source>
</reference>
<accession>A0A556SUJ4</accession>
<evidence type="ECO:0000256" key="1">
    <source>
        <dbReference type="SAM" id="SignalP"/>
    </source>
</evidence>
<evidence type="ECO:0000313" key="3">
    <source>
        <dbReference type="Proteomes" id="UP000319483"/>
    </source>
</evidence>
<gene>
    <name evidence="2" type="ORF">FPQ15_03025</name>
</gene>
<organism evidence="2 3">
    <name type="scientific">Gilliamella apicola</name>
    <dbReference type="NCBI Taxonomy" id="1196095"/>
    <lineage>
        <taxon>Bacteria</taxon>
        <taxon>Pseudomonadati</taxon>
        <taxon>Pseudomonadota</taxon>
        <taxon>Gammaproteobacteria</taxon>
        <taxon>Orbales</taxon>
        <taxon>Orbaceae</taxon>
        <taxon>Gilliamella</taxon>
    </lineage>
</organism>
<keyword evidence="1" id="KW-0732">Signal</keyword>
<proteinExistence type="predicted"/>
<feature type="signal peptide" evidence="1">
    <location>
        <begin position="1"/>
        <end position="23"/>
    </location>
</feature>
<sequence>MLKIINRSIFLFLCCFFALQVNANQVKNNANILLSQETIKWQLVAIDHLSNESIEPEIFHNQLKKIKSIVIKSAKDKLIIDETHSVNLNQTPDDLSPANQRLLNNILEKLNLTYQQQDYQHYTINTLPTFYDLNQSVVVISNYLFLFTNNEIVLAFKIKQEIQHELANIESKLNLTHLPLNNRYWSSENELGVFTPINNQFNYFFKGNIEESDLMLLKIKSNKKIKLLLLFTYNENSSGNLSLISLTNDFDVIDRLEIGEIYELEDGGIITEYSIDANYLITLNQVEHRNNQSPKLLSKTYYKMNEEGRFIQVQ</sequence>
<name>A0A556SUJ4_9GAMM</name>
<dbReference type="RefSeq" id="WP_144091450.1">
    <property type="nucleotide sequence ID" value="NZ_VMHM01000003.1"/>
</dbReference>
<dbReference type="AlphaFoldDB" id="A0A556SUJ4"/>
<feature type="chain" id="PRO_5021921034" evidence="1">
    <location>
        <begin position="24"/>
        <end position="314"/>
    </location>
</feature>
<protein>
    <submittedName>
        <fullName evidence="2">Uncharacterized protein</fullName>
    </submittedName>
</protein>